<organism evidence="1">
    <name type="scientific">Tanacetum cinerariifolium</name>
    <name type="common">Dalmatian daisy</name>
    <name type="synonym">Chrysanthemum cinerariifolium</name>
    <dbReference type="NCBI Taxonomy" id="118510"/>
    <lineage>
        <taxon>Eukaryota</taxon>
        <taxon>Viridiplantae</taxon>
        <taxon>Streptophyta</taxon>
        <taxon>Embryophyta</taxon>
        <taxon>Tracheophyta</taxon>
        <taxon>Spermatophyta</taxon>
        <taxon>Magnoliopsida</taxon>
        <taxon>eudicotyledons</taxon>
        <taxon>Gunneridae</taxon>
        <taxon>Pentapetalae</taxon>
        <taxon>asterids</taxon>
        <taxon>campanulids</taxon>
        <taxon>Asterales</taxon>
        <taxon>Asteraceae</taxon>
        <taxon>Asteroideae</taxon>
        <taxon>Anthemideae</taxon>
        <taxon>Anthemidinae</taxon>
        <taxon>Tanacetum</taxon>
    </lineage>
</organism>
<reference evidence="1" key="1">
    <citation type="journal article" date="2019" name="Sci. Rep.">
        <title>Draft genome of Tanacetum cinerariifolium, the natural source of mosquito coil.</title>
        <authorList>
            <person name="Yamashiro T."/>
            <person name="Shiraishi A."/>
            <person name="Satake H."/>
            <person name="Nakayama K."/>
        </authorList>
    </citation>
    <scope>NUCLEOTIDE SEQUENCE</scope>
</reference>
<dbReference type="AlphaFoldDB" id="A0A6L2LQX1"/>
<dbReference type="EMBL" id="BKCJ010004748">
    <property type="protein sequence ID" value="GEU62872.1"/>
    <property type="molecule type" value="Genomic_DNA"/>
</dbReference>
<evidence type="ECO:0000313" key="1">
    <source>
        <dbReference type="EMBL" id="GEU62872.1"/>
    </source>
</evidence>
<comment type="caution">
    <text evidence="1">The sequence shown here is derived from an EMBL/GenBank/DDBJ whole genome shotgun (WGS) entry which is preliminary data.</text>
</comment>
<sequence length="166" mass="19187">MILIEPETITVASLKPTLYNKTIEVIVYRKCTLKHVRARQSTKYCCMLIDKEAQEISNIGCLEHYFNFAACNKVKGRAESKTRVITDDRSSTTYRNHLSYRRAPLCVSSVVTTVIEIEYAFKGVQSASSLIKRMQDKLLDPTCVPGYYVYWIVGHRHYRYNDVYLA</sequence>
<accession>A0A6L2LQX1</accession>
<name>A0A6L2LQX1_TANCI</name>
<proteinExistence type="predicted"/>
<gene>
    <name evidence="1" type="ORF">Tci_034850</name>
</gene>
<protein>
    <submittedName>
        <fullName evidence="1">Uncharacterized protein</fullName>
    </submittedName>
</protein>